<dbReference type="EMBL" id="SOEZ01000038">
    <property type="protein sequence ID" value="TFB51948.1"/>
    <property type="molecule type" value="Genomic_DNA"/>
</dbReference>
<reference evidence="1 2" key="1">
    <citation type="submission" date="2019-03" db="EMBL/GenBank/DDBJ databases">
        <title>Genomics of glacier-inhabiting Cryobacterium strains.</title>
        <authorList>
            <person name="Liu Q."/>
            <person name="Xin Y.-H."/>
        </authorList>
    </citation>
    <scope>NUCLEOTIDE SEQUENCE [LARGE SCALE GENOMIC DNA]</scope>
    <source>
        <strain evidence="1 2">Sr47</strain>
    </source>
</reference>
<proteinExistence type="predicted"/>
<protein>
    <submittedName>
        <fullName evidence="1">Uncharacterized protein</fullName>
    </submittedName>
</protein>
<sequence length="123" mass="13105">MRRISYSGASFLTTAAVADALLPLVIALGISQTTETLELPAVNSTGKPMTVKLVVGPQSELISIPEESPGEIADTAAALAYLRARTQTLTPPEPFAFYETGAVTDFDPDFDFDSDRHEIATTT</sequence>
<evidence type="ECO:0000313" key="1">
    <source>
        <dbReference type="EMBL" id="TFB51948.1"/>
    </source>
</evidence>
<dbReference type="Proteomes" id="UP000297866">
    <property type="component" value="Unassembled WGS sequence"/>
</dbReference>
<organism evidence="1 2">
    <name type="scientific">Cryobacterium tagatosivorans</name>
    <dbReference type="NCBI Taxonomy" id="1259199"/>
    <lineage>
        <taxon>Bacteria</taxon>
        <taxon>Bacillati</taxon>
        <taxon>Actinomycetota</taxon>
        <taxon>Actinomycetes</taxon>
        <taxon>Micrococcales</taxon>
        <taxon>Microbacteriaceae</taxon>
        <taxon>Cryobacterium</taxon>
    </lineage>
</organism>
<gene>
    <name evidence="1" type="ORF">E3O23_07110</name>
</gene>
<comment type="caution">
    <text evidence="1">The sequence shown here is derived from an EMBL/GenBank/DDBJ whole genome shotgun (WGS) entry which is preliminary data.</text>
</comment>
<evidence type="ECO:0000313" key="2">
    <source>
        <dbReference type="Proteomes" id="UP000297866"/>
    </source>
</evidence>
<accession>A0A4R8UFF1</accession>
<name>A0A4R8UFF1_9MICO</name>
<dbReference type="RefSeq" id="WP_166790440.1">
    <property type="nucleotide sequence ID" value="NZ_SOEZ01000038.1"/>
</dbReference>
<dbReference type="AlphaFoldDB" id="A0A4R8UFF1"/>
<keyword evidence="2" id="KW-1185">Reference proteome</keyword>